<dbReference type="Pfam" id="PF13442">
    <property type="entry name" value="Cytochrome_CBB3"/>
    <property type="match status" value="1"/>
</dbReference>
<keyword evidence="4" id="KW-0249">Electron transport</keyword>
<keyword evidence="10" id="KW-1185">Reference proteome</keyword>
<dbReference type="PANTHER" id="PTHR33751:SF9">
    <property type="entry name" value="CYTOCHROME C4"/>
    <property type="match status" value="1"/>
</dbReference>
<accession>L0DSI9</accession>
<evidence type="ECO:0000256" key="4">
    <source>
        <dbReference type="ARBA" id="ARBA00022982"/>
    </source>
</evidence>
<dbReference type="GO" id="GO:0046872">
    <property type="term" value="F:metal ion binding"/>
    <property type="evidence" value="ECO:0007669"/>
    <property type="project" value="UniProtKB-KW"/>
</dbReference>
<evidence type="ECO:0000259" key="8">
    <source>
        <dbReference type="PROSITE" id="PS51007"/>
    </source>
</evidence>
<evidence type="ECO:0000256" key="7">
    <source>
        <dbReference type="SAM" id="MobiDB-lite"/>
    </source>
</evidence>
<evidence type="ECO:0000256" key="5">
    <source>
        <dbReference type="ARBA" id="ARBA00023004"/>
    </source>
</evidence>
<keyword evidence="5 6" id="KW-0408">Iron</keyword>
<dbReference type="SUPFAM" id="SSF46626">
    <property type="entry name" value="Cytochrome c"/>
    <property type="match status" value="2"/>
</dbReference>
<dbReference type="InterPro" id="IPR050597">
    <property type="entry name" value="Cytochrome_c_Oxidase_Subunit"/>
</dbReference>
<dbReference type="InterPro" id="IPR009056">
    <property type="entry name" value="Cyt_c-like_dom"/>
</dbReference>
<dbReference type="PANTHER" id="PTHR33751">
    <property type="entry name" value="CBB3-TYPE CYTOCHROME C OXIDASE SUBUNIT FIXP"/>
    <property type="match status" value="1"/>
</dbReference>
<evidence type="ECO:0000256" key="1">
    <source>
        <dbReference type="ARBA" id="ARBA00022448"/>
    </source>
</evidence>
<dbReference type="EMBL" id="CP003989">
    <property type="protein sequence ID" value="AGA31968.1"/>
    <property type="molecule type" value="Genomic_DNA"/>
</dbReference>
<feature type="domain" description="Cytochrome c" evidence="8">
    <location>
        <begin position="58"/>
        <end position="148"/>
    </location>
</feature>
<dbReference type="AlphaFoldDB" id="L0DSI9"/>
<dbReference type="PATRIC" id="fig|1255043.3.peg.258"/>
<sequence length="245" mass="27068">MGPHRFSGQSPLPGATPENNIHGIQRAHEDAQHDSLISPRGEGEMMRRNRLKAIVVAGLLTAGSAAVADNTPLSGEMLAFQCAGCHGYNGHSVGPATPSLAGFPQEYFVDSMMGYKDGSRYATIMDRVAIGYTEEQFEAMAEFFAAQPYLPAQQDFDPELAERGAAIHDEHCNTCHSEGGRYPEPDTAPIAGQWMPYLRDSFEDFREHGRWQPRGMERRLLSVDDLEALVHYYGSQQDPAAYVFD</sequence>
<proteinExistence type="predicted"/>
<evidence type="ECO:0000313" key="9">
    <source>
        <dbReference type="EMBL" id="AGA31968.1"/>
    </source>
</evidence>
<keyword evidence="1" id="KW-0813">Transport</keyword>
<evidence type="ECO:0000313" key="10">
    <source>
        <dbReference type="Proteomes" id="UP000010809"/>
    </source>
</evidence>
<evidence type="ECO:0000256" key="2">
    <source>
        <dbReference type="ARBA" id="ARBA00022617"/>
    </source>
</evidence>
<dbReference type="STRING" id="1255043.TVNIR_0257"/>
<dbReference type="GO" id="GO:0020037">
    <property type="term" value="F:heme binding"/>
    <property type="evidence" value="ECO:0007669"/>
    <property type="project" value="InterPro"/>
</dbReference>
<dbReference type="Proteomes" id="UP000010809">
    <property type="component" value="Chromosome"/>
</dbReference>
<evidence type="ECO:0000256" key="6">
    <source>
        <dbReference type="PROSITE-ProRule" id="PRU00433"/>
    </source>
</evidence>
<keyword evidence="3 6" id="KW-0479">Metal-binding</keyword>
<feature type="region of interest" description="Disordered" evidence="7">
    <location>
        <begin position="1"/>
        <end position="20"/>
    </location>
</feature>
<dbReference type="KEGG" id="tni:TVNIR_0257"/>
<dbReference type="HOGENOM" id="CLU_076280_3_2_6"/>
<name>L0DSI9_THIND</name>
<dbReference type="InterPro" id="IPR036909">
    <property type="entry name" value="Cyt_c-like_dom_sf"/>
</dbReference>
<dbReference type="eggNOG" id="COG2863">
    <property type="taxonomic scope" value="Bacteria"/>
</dbReference>
<protein>
    <submittedName>
        <fullName evidence="9">Cytochrome c subunit of flavocytochrome c sulfide dehydrogenase</fullName>
    </submittedName>
</protein>
<feature type="domain" description="Cytochrome c" evidence="8">
    <location>
        <begin position="159"/>
        <end position="237"/>
    </location>
</feature>
<gene>
    <name evidence="9" type="ordered locus">TVNIR_0257</name>
</gene>
<keyword evidence="2 6" id="KW-0349">Heme</keyword>
<dbReference type="GO" id="GO:0009055">
    <property type="term" value="F:electron transfer activity"/>
    <property type="evidence" value="ECO:0007669"/>
    <property type="project" value="InterPro"/>
</dbReference>
<dbReference type="Gene3D" id="1.10.760.10">
    <property type="entry name" value="Cytochrome c-like domain"/>
    <property type="match status" value="2"/>
</dbReference>
<organism evidence="9 10">
    <name type="scientific">Thioalkalivibrio nitratireducens (strain DSM 14787 / UNIQEM 213 / ALEN2)</name>
    <dbReference type="NCBI Taxonomy" id="1255043"/>
    <lineage>
        <taxon>Bacteria</taxon>
        <taxon>Pseudomonadati</taxon>
        <taxon>Pseudomonadota</taxon>
        <taxon>Gammaproteobacteria</taxon>
        <taxon>Chromatiales</taxon>
        <taxon>Ectothiorhodospiraceae</taxon>
        <taxon>Thioalkalivibrio</taxon>
    </lineage>
</organism>
<reference evidence="9" key="1">
    <citation type="submission" date="2015-12" db="EMBL/GenBank/DDBJ databases">
        <authorList>
            <person name="Tikhonova T.V."/>
            <person name="Pavlov A.R."/>
            <person name="Beletsky A.V."/>
            <person name="Mardanov A.V."/>
            <person name="Sorokin D.Y."/>
            <person name="Ravin N.V."/>
            <person name="Popov V.O."/>
        </authorList>
    </citation>
    <scope>NUCLEOTIDE SEQUENCE</scope>
    <source>
        <strain evidence="9">DSM 14787</strain>
    </source>
</reference>
<dbReference type="PROSITE" id="PS51007">
    <property type="entry name" value="CYTC"/>
    <property type="match status" value="2"/>
</dbReference>
<evidence type="ECO:0000256" key="3">
    <source>
        <dbReference type="ARBA" id="ARBA00022723"/>
    </source>
</evidence>